<accession>A0AAW0WW24</accession>
<comment type="similarity">
    <text evidence="1">Belongs to the eukaryotic ribosomal protein eL8 family.</text>
</comment>
<gene>
    <name evidence="5" type="ORF">OTU49_005049</name>
</gene>
<dbReference type="PRINTS" id="PR00881">
    <property type="entry name" value="L7ARS6FAMILY"/>
</dbReference>
<proteinExistence type="inferred from homology"/>
<evidence type="ECO:0000256" key="1">
    <source>
        <dbReference type="ARBA" id="ARBA00007337"/>
    </source>
</evidence>
<keyword evidence="6" id="KW-1185">Reference proteome</keyword>
<dbReference type="AlphaFoldDB" id="A0AAW0WW24"/>
<feature type="region of interest" description="Disordered" evidence="3">
    <location>
        <begin position="1"/>
        <end position="20"/>
    </location>
</feature>
<dbReference type="Proteomes" id="UP001445076">
    <property type="component" value="Unassembled WGS sequence"/>
</dbReference>
<dbReference type="InterPro" id="IPR004038">
    <property type="entry name" value="Ribosomal_eL8/eL30/eS12/Gad45"/>
</dbReference>
<evidence type="ECO:0000313" key="5">
    <source>
        <dbReference type="EMBL" id="KAK8736515.1"/>
    </source>
</evidence>
<reference evidence="5 6" key="1">
    <citation type="journal article" date="2024" name="BMC Genomics">
        <title>Genome assembly of redclaw crayfish (Cherax quadricarinatus) provides insights into its immune adaptation and hypoxia tolerance.</title>
        <authorList>
            <person name="Liu Z."/>
            <person name="Zheng J."/>
            <person name="Li H."/>
            <person name="Fang K."/>
            <person name="Wang S."/>
            <person name="He J."/>
            <person name="Zhou D."/>
            <person name="Weng S."/>
            <person name="Chi M."/>
            <person name="Gu Z."/>
            <person name="He J."/>
            <person name="Li F."/>
            <person name="Wang M."/>
        </authorList>
    </citation>
    <scope>NUCLEOTIDE SEQUENCE [LARGE SCALE GENOMIC DNA]</scope>
    <source>
        <strain evidence="5">ZL_2023a</strain>
    </source>
</reference>
<name>A0AAW0WW24_CHEQU</name>
<dbReference type="GO" id="GO:1990904">
    <property type="term" value="C:ribonucleoprotein complex"/>
    <property type="evidence" value="ECO:0007669"/>
    <property type="project" value="UniProtKB-KW"/>
</dbReference>
<evidence type="ECO:0000259" key="4">
    <source>
        <dbReference type="Pfam" id="PF01248"/>
    </source>
</evidence>
<evidence type="ECO:0000256" key="3">
    <source>
        <dbReference type="SAM" id="MobiDB-lite"/>
    </source>
</evidence>
<dbReference type="EMBL" id="JARKIK010000044">
    <property type="protein sequence ID" value="KAK8736515.1"/>
    <property type="molecule type" value="Genomic_DNA"/>
</dbReference>
<dbReference type="GO" id="GO:0003723">
    <property type="term" value="F:RNA binding"/>
    <property type="evidence" value="ECO:0007669"/>
    <property type="project" value="InterPro"/>
</dbReference>
<evidence type="ECO:0000256" key="2">
    <source>
        <dbReference type="ARBA" id="ARBA00023274"/>
    </source>
</evidence>
<dbReference type="InterPro" id="IPR029064">
    <property type="entry name" value="Ribosomal_eL30-like_sf"/>
</dbReference>
<keyword evidence="2" id="KW-0687">Ribonucleoprotein</keyword>
<dbReference type="SUPFAM" id="SSF55315">
    <property type="entry name" value="L30e-like"/>
    <property type="match status" value="1"/>
</dbReference>
<sequence>MGKHKDKADEQDLDNSQVIEGEQGEVSYEDKVKCVSIIAQPMASKKVAGRLYKLIKKSSTHKTYLEASVKGVQKWLRKGMKGIVVFAGNVSPIEVMCHLPALCEDNQVPYIYTPSREDLGAAMGVTRGVLCVFVREHEDYKELYNKALDDIKKVPKMY</sequence>
<dbReference type="PANTHER" id="PTHR23105">
    <property type="entry name" value="RIBOSOMAL PROTEIN L7AE FAMILY MEMBER"/>
    <property type="match status" value="1"/>
</dbReference>
<feature type="compositionally biased region" description="Basic and acidic residues" evidence="3">
    <location>
        <begin position="1"/>
        <end position="10"/>
    </location>
</feature>
<comment type="caution">
    <text evidence="5">The sequence shown here is derived from an EMBL/GenBank/DDBJ whole genome shotgun (WGS) entry which is preliminary data.</text>
</comment>
<dbReference type="Gene3D" id="3.30.1330.30">
    <property type="match status" value="1"/>
</dbReference>
<dbReference type="InterPro" id="IPR050257">
    <property type="entry name" value="eL8/uL1-like"/>
</dbReference>
<protein>
    <recommendedName>
        <fullName evidence="4">Ribosomal protein eL8/eL30/eS12/Gadd45 domain-containing protein</fullName>
    </recommendedName>
</protein>
<dbReference type="InterPro" id="IPR018492">
    <property type="entry name" value="Ribosomal_eL8/Nhp2"/>
</dbReference>
<feature type="domain" description="Ribosomal protein eL8/eL30/eS12/Gadd45" evidence="4">
    <location>
        <begin position="51"/>
        <end position="143"/>
    </location>
</feature>
<dbReference type="Pfam" id="PF01248">
    <property type="entry name" value="Ribosomal_L7Ae"/>
    <property type="match status" value="1"/>
</dbReference>
<organism evidence="5 6">
    <name type="scientific">Cherax quadricarinatus</name>
    <name type="common">Australian red claw crayfish</name>
    <dbReference type="NCBI Taxonomy" id="27406"/>
    <lineage>
        <taxon>Eukaryota</taxon>
        <taxon>Metazoa</taxon>
        <taxon>Ecdysozoa</taxon>
        <taxon>Arthropoda</taxon>
        <taxon>Crustacea</taxon>
        <taxon>Multicrustacea</taxon>
        <taxon>Malacostraca</taxon>
        <taxon>Eumalacostraca</taxon>
        <taxon>Eucarida</taxon>
        <taxon>Decapoda</taxon>
        <taxon>Pleocyemata</taxon>
        <taxon>Astacidea</taxon>
        <taxon>Parastacoidea</taxon>
        <taxon>Parastacidae</taxon>
        <taxon>Cherax</taxon>
    </lineage>
</organism>
<evidence type="ECO:0000313" key="6">
    <source>
        <dbReference type="Proteomes" id="UP001445076"/>
    </source>
</evidence>